<evidence type="ECO:0000313" key="2">
    <source>
        <dbReference type="EMBL" id="BBX15884.1"/>
    </source>
</evidence>
<feature type="transmembrane region" description="Helical" evidence="1">
    <location>
        <begin position="35"/>
        <end position="53"/>
    </location>
</feature>
<dbReference type="EMBL" id="AP022563">
    <property type="protein sequence ID" value="BBX15884.1"/>
    <property type="molecule type" value="Genomic_DNA"/>
</dbReference>
<organism evidence="2 3">
    <name type="scientific">Mycolicibacterium duvalii</name>
    <dbReference type="NCBI Taxonomy" id="39688"/>
    <lineage>
        <taxon>Bacteria</taxon>
        <taxon>Bacillati</taxon>
        <taxon>Actinomycetota</taxon>
        <taxon>Actinomycetes</taxon>
        <taxon>Mycobacteriales</taxon>
        <taxon>Mycobacteriaceae</taxon>
        <taxon>Mycolicibacterium</taxon>
    </lineage>
</organism>
<name>A0A7I7JX62_9MYCO</name>
<keyword evidence="3" id="KW-1185">Reference proteome</keyword>
<dbReference type="InterPro" id="IPR055579">
    <property type="entry name" value="DUF7155"/>
</dbReference>
<keyword evidence="1" id="KW-1133">Transmembrane helix</keyword>
<dbReference type="AlphaFoldDB" id="A0A7I7JX62"/>
<gene>
    <name evidence="2" type="ORF">MDUV_07440</name>
</gene>
<evidence type="ECO:0000313" key="3">
    <source>
        <dbReference type="Proteomes" id="UP000467006"/>
    </source>
</evidence>
<accession>A0A7I7JX62</accession>
<dbReference type="KEGG" id="mdu:MDUV_07440"/>
<evidence type="ECO:0000256" key="1">
    <source>
        <dbReference type="SAM" id="Phobius"/>
    </source>
</evidence>
<keyword evidence="1" id="KW-0472">Membrane</keyword>
<sequence length="123" mass="13054">MIRRAALQLSPFERYVVRRGENEQEMPVEKMRTNATRLIAGVFAAAAVAVPLYTSLTSTDASKVTAGPKCLAWFGNVEDGNCLSYSNGSGATIGTPRVGLGYGGFYVQTPPLLPGTTIQRGIG</sequence>
<dbReference type="Pfam" id="PF23710">
    <property type="entry name" value="DUF7155"/>
    <property type="match status" value="1"/>
</dbReference>
<proteinExistence type="predicted"/>
<reference evidence="2 3" key="1">
    <citation type="journal article" date="2019" name="Emerg. Microbes Infect.">
        <title>Comprehensive subspecies identification of 175 nontuberculous mycobacteria species based on 7547 genomic profiles.</title>
        <authorList>
            <person name="Matsumoto Y."/>
            <person name="Kinjo T."/>
            <person name="Motooka D."/>
            <person name="Nabeya D."/>
            <person name="Jung N."/>
            <person name="Uechi K."/>
            <person name="Horii T."/>
            <person name="Iida T."/>
            <person name="Fujita J."/>
            <person name="Nakamura S."/>
        </authorList>
    </citation>
    <scope>NUCLEOTIDE SEQUENCE [LARGE SCALE GENOMIC DNA]</scope>
    <source>
        <strain evidence="2 3">JCM 6396</strain>
    </source>
</reference>
<protein>
    <submittedName>
        <fullName evidence="2">Uncharacterized protein</fullName>
    </submittedName>
</protein>
<dbReference type="Proteomes" id="UP000467006">
    <property type="component" value="Chromosome"/>
</dbReference>
<keyword evidence="1" id="KW-0812">Transmembrane</keyword>